<keyword evidence="1" id="KW-0812">Transmembrane</keyword>
<organism evidence="2 3">
    <name type="scientific">Desulfomarina profundi</name>
    <dbReference type="NCBI Taxonomy" id="2772557"/>
    <lineage>
        <taxon>Bacteria</taxon>
        <taxon>Pseudomonadati</taxon>
        <taxon>Thermodesulfobacteriota</taxon>
        <taxon>Desulfobulbia</taxon>
        <taxon>Desulfobulbales</taxon>
        <taxon>Desulfobulbaceae</taxon>
        <taxon>Desulfomarina</taxon>
    </lineage>
</organism>
<evidence type="ECO:0000313" key="3">
    <source>
        <dbReference type="Proteomes" id="UP000826725"/>
    </source>
</evidence>
<evidence type="ECO:0000256" key="1">
    <source>
        <dbReference type="SAM" id="Phobius"/>
    </source>
</evidence>
<dbReference type="GO" id="GO:0008654">
    <property type="term" value="P:phospholipid biosynthetic process"/>
    <property type="evidence" value="ECO:0007669"/>
    <property type="project" value="InterPro"/>
</dbReference>
<dbReference type="AlphaFoldDB" id="A0A8D5FNY9"/>
<dbReference type="KEGG" id="dbk:DGMP_24170"/>
<sequence length="78" mass="8831">MQDYILAHQWLLHPNAICYWRAGMALVAFIFYFIFHFQIAAILIFTLAAVLDGVDGLVARSCNLITRWGNGWIPCATS</sequence>
<keyword evidence="1" id="KW-1133">Transmembrane helix</keyword>
<feature type="transmembrane region" description="Helical" evidence="1">
    <location>
        <begin position="29"/>
        <end position="51"/>
    </location>
</feature>
<dbReference type="Pfam" id="PF01066">
    <property type="entry name" value="CDP-OH_P_transf"/>
    <property type="match status" value="1"/>
</dbReference>
<evidence type="ECO:0000313" key="2">
    <source>
        <dbReference type="EMBL" id="BCL61724.1"/>
    </source>
</evidence>
<proteinExistence type="predicted"/>
<protein>
    <recommendedName>
        <fullName evidence="4">CDP-alcohol phosphatidyltransferase</fullName>
    </recommendedName>
</protein>
<dbReference type="EMBL" id="AP024086">
    <property type="protein sequence ID" value="BCL61724.1"/>
    <property type="molecule type" value="Genomic_DNA"/>
</dbReference>
<keyword evidence="3" id="KW-1185">Reference proteome</keyword>
<keyword evidence="1" id="KW-0472">Membrane</keyword>
<dbReference type="GO" id="GO:0016020">
    <property type="term" value="C:membrane"/>
    <property type="evidence" value="ECO:0007669"/>
    <property type="project" value="InterPro"/>
</dbReference>
<dbReference type="InterPro" id="IPR000462">
    <property type="entry name" value="CDP-OH_P_trans"/>
</dbReference>
<dbReference type="GO" id="GO:0016780">
    <property type="term" value="F:phosphotransferase activity, for other substituted phosphate groups"/>
    <property type="evidence" value="ECO:0007669"/>
    <property type="project" value="InterPro"/>
</dbReference>
<accession>A0A8D5FNY9</accession>
<reference evidence="2" key="1">
    <citation type="submission" date="2020-09" db="EMBL/GenBank/DDBJ databases">
        <title>Desulfogranum mesoprofundum gen. nov., sp. nov., a novel mesophilic, sulfate-reducing chemolithoautotroph isolated from a deep-sea hydrothermal vent chimney in the Suiyo Seamount.</title>
        <authorList>
            <person name="Hashimoto Y."/>
            <person name="Nakagawa S."/>
        </authorList>
    </citation>
    <scope>NUCLEOTIDE SEQUENCE</scope>
    <source>
        <strain evidence="2">KT2</strain>
    </source>
</reference>
<gene>
    <name evidence="2" type="ORF">DGMP_24170</name>
</gene>
<dbReference type="Proteomes" id="UP000826725">
    <property type="component" value="Chromosome"/>
</dbReference>
<name>A0A8D5FNY9_9BACT</name>
<evidence type="ECO:0008006" key="4">
    <source>
        <dbReference type="Google" id="ProtNLM"/>
    </source>
</evidence>